<dbReference type="AlphaFoldDB" id="A0A3N7ED46"/>
<name>A0A3N7ED46_POPTR</name>
<dbReference type="EMBL" id="CM009290">
    <property type="protein sequence ID" value="RQO85139.1"/>
    <property type="molecule type" value="Genomic_DNA"/>
</dbReference>
<accession>A0A3N7ED46</accession>
<reference evidence="1 2" key="1">
    <citation type="journal article" date="2006" name="Science">
        <title>The genome of black cottonwood, Populus trichocarpa (Torr. &amp; Gray).</title>
        <authorList>
            <person name="Tuskan G.A."/>
            <person name="Difazio S."/>
            <person name="Jansson S."/>
            <person name="Bohlmann J."/>
            <person name="Grigoriev I."/>
            <person name="Hellsten U."/>
            <person name="Putnam N."/>
            <person name="Ralph S."/>
            <person name="Rombauts S."/>
            <person name="Salamov A."/>
            <person name="Schein J."/>
            <person name="Sterck L."/>
            <person name="Aerts A."/>
            <person name="Bhalerao R.R."/>
            <person name="Bhalerao R.P."/>
            <person name="Blaudez D."/>
            <person name="Boerjan W."/>
            <person name="Brun A."/>
            <person name="Brunner A."/>
            <person name="Busov V."/>
            <person name="Campbell M."/>
            <person name="Carlson J."/>
            <person name="Chalot M."/>
            <person name="Chapman J."/>
            <person name="Chen G.L."/>
            <person name="Cooper D."/>
            <person name="Coutinho P.M."/>
            <person name="Couturier J."/>
            <person name="Covert S."/>
            <person name="Cronk Q."/>
            <person name="Cunningham R."/>
            <person name="Davis J."/>
            <person name="Degroeve S."/>
            <person name="Dejardin A."/>
            <person name="Depamphilis C."/>
            <person name="Detter J."/>
            <person name="Dirks B."/>
            <person name="Dubchak I."/>
            <person name="Duplessis S."/>
            <person name="Ehlting J."/>
            <person name="Ellis B."/>
            <person name="Gendler K."/>
            <person name="Goodstein D."/>
            <person name="Gribskov M."/>
            <person name="Grimwood J."/>
            <person name="Groover A."/>
            <person name="Gunter L."/>
            <person name="Hamberger B."/>
            <person name="Heinze B."/>
            <person name="Helariutta Y."/>
            <person name="Henrissat B."/>
            <person name="Holligan D."/>
            <person name="Holt R."/>
            <person name="Huang W."/>
            <person name="Islam-Faridi N."/>
            <person name="Jones S."/>
            <person name="Jones-Rhoades M."/>
            <person name="Jorgensen R."/>
            <person name="Joshi C."/>
            <person name="Kangasjarvi J."/>
            <person name="Karlsson J."/>
            <person name="Kelleher C."/>
            <person name="Kirkpatrick R."/>
            <person name="Kirst M."/>
            <person name="Kohler A."/>
            <person name="Kalluri U."/>
            <person name="Larimer F."/>
            <person name="Leebens-Mack J."/>
            <person name="Leple J.C."/>
            <person name="Locascio P."/>
            <person name="Lou Y."/>
            <person name="Lucas S."/>
            <person name="Martin F."/>
            <person name="Montanini B."/>
            <person name="Napoli C."/>
            <person name="Nelson D.R."/>
            <person name="Nelson C."/>
            <person name="Nieminen K."/>
            <person name="Nilsson O."/>
            <person name="Pereda V."/>
            <person name="Peter G."/>
            <person name="Philippe R."/>
            <person name="Pilate G."/>
            <person name="Poliakov A."/>
            <person name="Razumovskaya J."/>
            <person name="Richardson P."/>
            <person name="Rinaldi C."/>
            <person name="Ritland K."/>
            <person name="Rouze P."/>
            <person name="Ryaboy D."/>
            <person name="Schmutz J."/>
            <person name="Schrader J."/>
            <person name="Segerman B."/>
            <person name="Shin H."/>
            <person name="Siddiqui A."/>
            <person name="Sterky F."/>
            <person name="Terry A."/>
            <person name="Tsai C.J."/>
            <person name="Uberbacher E."/>
            <person name="Unneberg P."/>
            <person name="Vahala J."/>
            <person name="Wall K."/>
            <person name="Wessler S."/>
            <person name="Yang G."/>
            <person name="Yin T."/>
            <person name="Douglas C."/>
            <person name="Marra M."/>
            <person name="Sandberg G."/>
            <person name="Van de Peer Y."/>
            <person name="Rokhsar D."/>
        </authorList>
    </citation>
    <scope>NUCLEOTIDE SEQUENCE [LARGE SCALE GENOMIC DNA]</scope>
    <source>
        <strain evidence="2">cv. Nisqually</strain>
    </source>
</reference>
<sequence length="76" mass="8819">MRELQNGLQILLPYHTHLEPNNFKELISMFAPTRPINNLSQLSHCSILALAGKYHIHIEVSCRHSLKNVLHFTELF</sequence>
<keyword evidence="2" id="KW-1185">Reference proteome</keyword>
<proteinExistence type="predicted"/>
<organism evidence="1 2">
    <name type="scientific">Populus trichocarpa</name>
    <name type="common">Western balsam poplar</name>
    <name type="synonym">Populus balsamifera subsp. trichocarpa</name>
    <dbReference type="NCBI Taxonomy" id="3694"/>
    <lineage>
        <taxon>Eukaryota</taxon>
        <taxon>Viridiplantae</taxon>
        <taxon>Streptophyta</taxon>
        <taxon>Embryophyta</taxon>
        <taxon>Tracheophyta</taxon>
        <taxon>Spermatophyta</taxon>
        <taxon>Magnoliopsida</taxon>
        <taxon>eudicotyledons</taxon>
        <taxon>Gunneridae</taxon>
        <taxon>Pentapetalae</taxon>
        <taxon>rosids</taxon>
        <taxon>fabids</taxon>
        <taxon>Malpighiales</taxon>
        <taxon>Salicaceae</taxon>
        <taxon>Saliceae</taxon>
        <taxon>Populus</taxon>
    </lineage>
</organism>
<gene>
    <name evidence="1" type="ORF">POPTR_001G207350</name>
</gene>
<dbReference type="InParanoid" id="A0A3N7ED46"/>
<evidence type="ECO:0000313" key="1">
    <source>
        <dbReference type="EMBL" id="RQO85139.1"/>
    </source>
</evidence>
<evidence type="ECO:0000313" key="2">
    <source>
        <dbReference type="Proteomes" id="UP000006729"/>
    </source>
</evidence>
<dbReference type="Proteomes" id="UP000006729">
    <property type="component" value="Chromosome 1"/>
</dbReference>
<protein>
    <submittedName>
        <fullName evidence="1">Uncharacterized protein</fullName>
    </submittedName>
</protein>